<sequence length="159" mass="17369">MLKVKERVVGFFHVKEKVSVLLVGGGGWSSGGSSLRISQPSNTSRWEEKGALLVRSQRAGKDSSSSLIVTIEMMEDCFPMIAVLGKSMWFDPMGSVNMLNIGGATQSLVFEKENSEAQDTLTSANILVWLVLSGDFVSRSKESSFLFTHIDCNITAWGE</sequence>
<organism evidence="2 3">
    <name type="scientific">Canavalia gladiata</name>
    <name type="common">Sword bean</name>
    <name type="synonym">Dolichos gladiatus</name>
    <dbReference type="NCBI Taxonomy" id="3824"/>
    <lineage>
        <taxon>Eukaryota</taxon>
        <taxon>Viridiplantae</taxon>
        <taxon>Streptophyta</taxon>
        <taxon>Embryophyta</taxon>
        <taxon>Tracheophyta</taxon>
        <taxon>Spermatophyta</taxon>
        <taxon>Magnoliopsida</taxon>
        <taxon>eudicotyledons</taxon>
        <taxon>Gunneridae</taxon>
        <taxon>Pentapetalae</taxon>
        <taxon>rosids</taxon>
        <taxon>fabids</taxon>
        <taxon>Fabales</taxon>
        <taxon>Fabaceae</taxon>
        <taxon>Papilionoideae</taxon>
        <taxon>50 kb inversion clade</taxon>
        <taxon>NPAAA clade</taxon>
        <taxon>indigoferoid/millettioid clade</taxon>
        <taxon>Phaseoleae</taxon>
        <taxon>Canavalia</taxon>
    </lineage>
</organism>
<comment type="caution">
    <text evidence="2">The sequence shown here is derived from an EMBL/GenBank/DDBJ whole genome shotgun (WGS) entry which is preliminary data.</text>
</comment>
<accession>A0AAN9LNM2</accession>
<keyword evidence="1" id="KW-0119">Carbohydrate metabolism</keyword>
<proteinExistence type="predicted"/>
<protein>
    <submittedName>
        <fullName evidence="2">Uncharacterized protein</fullName>
    </submittedName>
</protein>
<evidence type="ECO:0000313" key="3">
    <source>
        <dbReference type="Proteomes" id="UP001367508"/>
    </source>
</evidence>
<evidence type="ECO:0000256" key="1">
    <source>
        <dbReference type="ARBA" id="ARBA00023277"/>
    </source>
</evidence>
<name>A0AAN9LNM2_CANGL</name>
<dbReference type="InterPro" id="IPR008811">
    <property type="entry name" value="Glycosyl_hydrolases_36"/>
</dbReference>
<evidence type="ECO:0000313" key="2">
    <source>
        <dbReference type="EMBL" id="KAK7339226.1"/>
    </source>
</evidence>
<dbReference type="AlphaFoldDB" id="A0AAN9LNM2"/>
<dbReference type="Proteomes" id="UP001367508">
    <property type="component" value="Unassembled WGS sequence"/>
</dbReference>
<reference evidence="2 3" key="1">
    <citation type="submission" date="2024-01" db="EMBL/GenBank/DDBJ databases">
        <title>The genomes of 5 underutilized Papilionoideae crops provide insights into root nodulation and disease resistanc.</title>
        <authorList>
            <person name="Jiang F."/>
        </authorList>
    </citation>
    <scope>NUCLEOTIDE SEQUENCE [LARGE SCALE GENOMIC DNA]</scope>
    <source>
        <strain evidence="2">LVBAO_FW01</strain>
        <tissue evidence="2">Leaves</tissue>
    </source>
</reference>
<dbReference type="EMBL" id="JAYMYQ010000004">
    <property type="protein sequence ID" value="KAK7339226.1"/>
    <property type="molecule type" value="Genomic_DNA"/>
</dbReference>
<keyword evidence="3" id="KW-1185">Reference proteome</keyword>
<dbReference type="Pfam" id="PF05691">
    <property type="entry name" value="Raffinose_syn"/>
    <property type="match status" value="1"/>
</dbReference>
<gene>
    <name evidence="2" type="ORF">VNO77_19881</name>
</gene>